<gene>
    <name evidence="2" type="ORF">PPL_01373</name>
</gene>
<feature type="transmembrane region" description="Helical" evidence="1">
    <location>
        <begin position="60"/>
        <end position="78"/>
    </location>
</feature>
<dbReference type="EMBL" id="ADBJ01000006">
    <property type="protein sequence ID" value="EFA85590.1"/>
    <property type="molecule type" value="Genomic_DNA"/>
</dbReference>
<keyword evidence="1" id="KW-0472">Membrane</keyword>
<evidence type="ECO:0000256" key="1">
    <source>
        <dbReference type="SAM" id="Phobius"/>
    </source>
</evidence>
<dbReference type="AlphaFoldDB" id="D3AZ33"/>
<keyword evidence="1" id="KW-0812">Transmembrane</keyword>
<reference evidence="2 3" key="1">
    <citation type="journal article" date="2011" name="Genome Res.">
        <title>Phylogeny-wide analysis of social amoeba genomes highlights ancient origins for complex intercellular communication.</title>
        <authorList>
            <person name="Heidel A.J."/>
            <person name="Lawal H.M."/>
            <person name="Felder M."/>
            <person name="Schilde C."/>
            <person name="Helps N.R."/>
            <person name="Tunggal B."/>
            <person name="Rivero F."/>
            <person name="John U."/>
            <person name="Schleicher M."/>
            <person name="Eichinger L."/>
            <person name="Platzer M."/>
            <person name="Noegel A.A."/>
            <person name="Schaap P."/>
            <person name="Gloeckner G."/>
        </authorList>
    </citation>
    <scope>NUCLEOTIDE SEQUENCE [LARGE SCALE GENOMIC DNA]</scope>
    <source>
        <strain evidence="3">ATCC 26659 / Pp 5 / PN500</strain>
    </source>
</reference>
<keyword evidence="1" id="KW-1133">Transmembrane helix</keyword>
<evidence type="ECO:0000313" key="2">
    <source>
        <dbReference type="EMBL" id="EFA85590.1"/>
    </source>
</evidence>
<dbReference type="Proteomes" id="UP000001396">
    <property type="component" value="Unassembled WGS sequence"/>
</dbReference>
<protein>
    <submittedName>
        <fullName evidence="2">Uncharacterized protein</fullName>
    </submittedName>
</protein>
<accession>D3AZ33</accession>
<sequence length="123" mass="14439">MFKKYGFSFYCVYIVGFPSSFDFSKIACSNWCHTTPKIKLPSQVSPHPVNSLESVATKSVPFILITYIFEYILLLLYYDCTQLKPTQPHITTMMQYIHPRRGYLEEVEQQDELEEEHQLDTTL</sequence>
<evidence type="ECO:0000313" key="3">
    <source>
        <dbReference type="Proteomes" id="UP000001396"/>
    </source>
</evidence>
<dbReference type="GeneID" id="31356902"/>
<dbReference type="RefSeq" id="XP_020437697.1">
    <property type="nucleotide sequence ID" value="XM_020572382.1"/>
</dbReference>
<comment type="caution">
    <text evidence="2">The sequence shown here is derived from an EMBL/GenBank/DDBJ whole genome shotgun (WGS) entry which is preliminary data.</text>
</comment>
<proteinExistence type="predicted"/>
<organism evidence="2 3">
    <name type="scientific">Heterostelium pallidum (strain ATCC 26659 / Pp 5 / PN500)</name>
    <name type="common">Cellular slime mold</name>
    <name type="synonym">Polysphondylium pallidum</name>
    <dbReference type="NCBI Taxonomy" id="670386"/>
    <lineage>
        <taxon>Eukaryota</taxon>
        <taxon>Amoebozoa</taxon>
        <taxon>Evosea</taxon>
        <taxon>Eumycetozoa</taxon>
        <taxon>Dictyostelia</taxon>
        <taxon>Acytosteliales</taxon>
        <taxon>Acytosteliaceae</taxon>
        <taxon>Heterostelium</taxon>
    </lineage>
</organism>
<name>D3AZ33_HETP5</name>
<dbReference type="InParanoid" id="D3AZ33"/>
<keyword evidence="3" id="KW-1185">Reference proteome</keyword>